<dbReference type="HAMAP" id="MF_00225">
    <property type="entry name" value="DHO_dh_type2"/>
    <property type="match status" value="1"/>
</dbReference>
<dbReference type="EC" id="1.3.5.2" evidence="4 17"/>
<comment type="pathway">
    <text evidence="2 17">Pyrimidine metabolism; UMP biosynthesis via de novo pathway; orotate from (S)-dihydroorotate (quinone route): step 1/1.</text>
</comment>
<comment type="caution">
    <text evidence="19">The sequence shown here is derived from an EMBL/GenBank/DDBJ whole genome shotgun (WGS) entry which is preliminary data.</text>
</comment>
<dbReference type="NCBIfam" id="TIGR01036">
    <property type="entry name" value="pyrD_sub2"/>
    <property type="match status" value="1"/>
</dbReference>
<dbReference type="CDD" id="cd04738">
    <property type="entry name" value="DHOD_2_like"/>
    <property type="match status" value="1"/>
</dbReference>
<reference evidence="19 20" key="1">
    <citation type="journal article" date="2019" name="Sci. Data">
        <title>Hybrid genome assembly and annotation of Danionella translucida.</title>
        <authorList>
            <person name="Kadobianskyi M."/>
            <person name="Schulze L."/>
            <person name="Schuelke M."/>
            <person name="Judkewitz B."/>
        </authorList>
    </citation>
    <scope>NUCLEOTIDE SEQUENCE [LARGE SCALE GENOMIC DNA]</scope>
    <source>
        <strain evidence="19 20">Bolton</strain>
    </source>
</reference>
<keyword evidence="20" id="KW-1185">Reference proteome</keyword>
<dbReference type="Gene3D" id="3.20.20.70">
    <property type="entry name" value="Aldolase class I"/>
    <property type="match status" value="1"/>
</dbReference>
<keyword evidence="14" id="KW-0472">Membrane</keyword>
<evidence type="ECO:0000256" key="2">
    <source>
        <dbReference type="ARBA" id="ARBA00005161"/>
    </source>
</evidence>
<dbReference type="InterPro" id="IPR001295">
    <property type="entry name" value="Dihydroorotate_DH_CS"/>
</dbReference>
<evidence type="ECO:0000256" key="6">
    <source>
        <dbReference type="ARBA" id="ARBA00022630"/>
    </source>
</evidence>
<dbReference type="PANTHER" id="PTHR48109:SF4">
    <property type="entry name" value="DIHYDROOROTATE DEHYDROGENASE (QUINONE), MITOCHONDRIAL"/>
    <property type="match status" value="1"/>
</dbReference>
<name>A0A553RK02_9TELE</name>
<protein>
    <recommendedName>
        <fullName evidence="5 17">Dihydroorotate dehydrogenase (quinone), mitochondrial</fullName>
        <shortName evidence="17">DHOdehase</shortName>
        <ecNumber evidence="4 17">1.3.5.2</ecNumber>
    </recommendedName>
</protein>
<keyword evidence="7 17" id="KW-0288">FMN</keyword>
<dbReference type="SUPFAM" id="SSF51395">
    <property type="entry name" value="FMN-linked oxidoreductases"/>
    <property type="match status" value="1"/>
</dbReference>
<evidence type="ECO:0000259" key="18">
    <source>
        <dbReference type="Pfam" id="PF01180"/>
    </source>
</evidence>
<comment type="catalytic activity">
    <reaction evidence="16 17">
        <text>(S)-dihydroorotate + a quinone = orotate + a quinol</text>
        <dbReference type="Rhea" id="RHEA:30187"/>
        <dbReference type="ChEBI" id="CHEBI:24646"/>
        <dbReference type="ChEBI" id="CHEBI:30839"/>
        <dbReference type="ChEBI" id="CHEBI:30864"/>
        <dbReference type="ChEBI" id="CHEBI:132124"/>
        <dbReference type="EC" id="1.3.5.2"/>
    </reaction>
</comment>
<evidence type="ECO:0000256" key="4">
    <source>
        <dbReference type="ARBA" id="ARBA00012791"/>
    </source>
</evidence>
<dbReference type="EMBL" id="SRMA01023921">
    <property type="protein sequence ID" value="TRZ02513.1"/>
    <property type="molecule type" value="Genomic_DNA"/>
</dbReference>
<dbReference type="InterPro" id="IPR013785">
    <property type="entry name" value="Aldolase_TIM"/>
</dbReference>
<dbReference type="InterPro" id="IPR005719">
    <property type="entry name" value="Dihydroorotate_DH_2"/>
</dbReference>
<proteinExistence type="inferred from homology"/>
<dbReference type="NCBIfam" id="NF003645">
    <property type="entry name" value="PRK05286.1-2"/>
    <property type="match status" value="1"/>
</dbReference>
<dbReference type="STRING" id="623744.A0A553RK02"/>
<dbReference type="EMBL" id="SRMA01023921">
    <property type="protein sequence ID" value="TRZ02514.1"/>
    <property type="molecule type" value="Genomic_DNA"/>
</dbReference>
<feature type="domain" description="Dihydroorotate dehydrogenase catalytic" evidence="18">
    <location>
        <begin position="77"/>
        <end position="375"/>
    </location>
</feature>
<keyword evidence="12 17" id="KW-0560">Oxidoreductase</keyword>
<comment type="function">
    <text evidence="15">Catalyzes the conversion of dihydroorotate to orotate with quinone as electron acceptor. Required for UMP biosynthesis via de novo pathway.</text>
</comment>
<dbReference type="Proteomes" id="UP000316079">
    <property type="component" value="Unassembled WGS sequence"/>
</dbReference>
<dbReference type="AlphaFoldDB" id="A0A553RK02"/>
<keyword evidence="8" id="KW-0812">Transmembrane</keyword>
<comment type="subcellular location">
    <subcellularLocation>
        <location evidence="1 17">Mitochondrion inner membrane</location>
        <topology evidence="1 17">Single-pass membrane protein</topology>
    </subcellularLocation>
</comment>
<comment type="similarity">
    <text evidence="3 17">Belongs to the dihydroorotate dehydrogenase family. Type 2 subfamily.</text>
</comment>
<evidence type="ECO:0000256" key="12">
    <source>
        <dbReference type="ARBA" id="ARBA00023002"/>
    </source>
</evidence>
<dbReference type="PANTHER" id="PTHR48109">
    <property type="entry name" value="DIHYDROOROTATE DEHYDROGENASE (QUINONE), MITOCHONDRIAL-RELATED"/>
    <property type="match status" value="1"/>
</dbReference>
<evidence type="ECO:0000256" key="3">
    <source>
        <dbReference type="ARBA" id="ARBA00005359"/>
    </source>
</evidence>
<gene>
    <name evidence="19" type="ORF">DNTS_033199</name>
</gene>
<accession>A0A553RK02</accession>
<keyword evidence="11" id="KW-1133">Transmembrane helix</keyword>
<dbReference type="GO" id="GO:0044205">
    <property type="term" value="P:'de novo' UMP biosynthetic process"/>
    <property type="evidence" value="ECO:0007669"/>
    <property type="project" value="UniProtKB-UniPathway"/>
</dbReference>
<evidence type="ECO:0000256" key="16">
    <source>
        <dbReference type="ARBA" id="ARBA00048639"/>
    </source>
</evidence>
<evidence type="ECO:0000313" key="19">
    <source>
        <dbReference type="EMBL" id="TRZ02513.1"/>
    </source>
</evidence>
<comment type="cofactor">
    <cofactor evidence="17">
        <name>FMN</name>
        <dbReference type="ChEBI" id="CHEBI:58210"/>
    </cofactor>
    <text evidence="17">Binds 1 FMN per subunit.</text>
</comment>
<evidence type="ECO:0000256" key="11">
    <source>
        <dbReference type="ARBA" id="ARBA00022989"/>
    </source>
</evidence>
<evidence type="ECO:0000256" key="10">
    <source>
        <dbReference type="ARBA" id="ARBA00022946"/>
    </source>
</evidence>
<evidence type="ECO:0000256" key="14">
    <source>
        <dbReference type="ARBA" id="ARBA00023136"/>
    </source>
</evidence>
<dbReference type="UniPathway" id="UPA00070">
    <property type="reaction ID" value="UER00946"/>
</dbReference>
<dbReference type="NCBIfam" id="NF003652">
    <property type="entry name" value="PRK05286.2-5"/>
    <property type="match status" value="1"/>
</dbReference>
<dbReference type="GO" id="GO:0106430">
    <property type="term" value="F:dihydroorotate dehydrogenase (quinone) activity"/>
    <property type="evidence" value="ECO:0007669"/>
    <property type="project" value="UniProtKB-EC"/>
</dbReference>
<dbReference type="InterPro" id="IPR050074">
    <property type="entry name" value="DHO_dehydrogenase"/>
</dbReference>
<evidence type="ECO:0000256" key="17">
    <source>
        <dbReference type="RuleBase" id="RU361255"/>
    </source>
</evidence>
<keyword evidence="10" id="KW-0809">Transit peptide</keyword>
<evidence type="ECO:0000256" key="7">
    <source>
        <dbReference type="ARBA" id="ARBA00022643"/>
    </source>
</evidence>
<dbReference type="OrthoDB" id="14784at2759"/>
<evidence type="ECO:0000256" key="9">
    <source>
        <dbReference type="ARBA" id="ARBA00022792"/>
    </source>
</evidence>
<reference evidence="19" key="2">
    <citation type="submission" date="2019-04" db="EMBL/GenBank/DDBJ databases">
        <authorList>
            <person name="Kadobianskyi M."/>
            <person name="Schulze L."/>
            <person name="Schuelke M."/>
            <person name="Judkewitz B."/>
        </authorList>
    </citation>
    <scope>NUCLEOTIDE SEQUENCE</scope>
    <source>
        <strain evidence="19">Bolton</strain>
        <tissue evidence="19">Whole-body</tissue>
    </source>
</reference>
<dbReference type="InterPro" id="IPR005720">
    <property type="entry name" value="Dihydroorotate_DH_cat"/>
</dbReference>
<dbReference type="GO" id="GO:0006207">
    <property type="term" value="P:'de novo' pyrimidine nucleobase biosynthetic process"/>
    <property type="evidence" value="ECO:0007669"/>
    <property type="project" value="InterPro"/>
</dbReference>
<sequence length="407" mass="43897">MAVRLKKQAKDAVKIIGCGSALFMGYLTASGDESFYANTLMPVLQRLVGAETAHVMAVRLIALGFVPHNSYKDSSFLEVNVMGRKFLNPVGMAAGFDKHGEAVDGLFRLGFGFVEVGTVTPKAQDGNPKPRVFRLESDQAVINRYGFNSCGFSPVQERLKARKNKQSDLTKAGKLLGINLGKNKLSADAVSDYVEGVRTLGPLADYLVVNVSSPNTPGLRDLQGKEELHHLLDKVLKERALLRMEDQPPVLVKIAPDLSTQDKQDIAEVIMKVGVDGLIVSNTTVSRPGFLKDPKKHETGGLSGQPLKELATQTVREMFTLTQGKIPIVGVGGVANGQDALDKIRAGASLVQLYTALVYQGPPVVNKIKRELEGLLKAQGFTSVADAVGVDHRVAQKKAESGIQKEE</sequence>
<keyword evidence="6 17" id="KW-0285">Flavoprotein</keyword>
<dbReference type="PROSITE" id="PS00911">
    <property type="entry name" value="DHODEHASE_1"/>
    <property type="match status" value="1"/>
</dbReference>
<keyword evidence="9 17" id="KW-0999">Mitochondrion inner membrane</keyword>
<organism evidence="19 20">
    <name type="scientific">Danionella cerebrum</name>
    <dbReference type="NCBI Taxonomy" id="2873325"/>
    <lineage>
        <taxon>Eukaryota</taxon>
        <taxon>Metazoa</taxon>
        <taxon>Chordata</taxon>
        <taxon>Craniata</taxon>
        <taxon>Vertebrata</taxon>
        <taxon>Euteleostomi</taxon>
        <taxon>Actinopterygii</taxon>
        <taxon>Neopterygii</taxon>
        <taxon>Teleostei</taxon>
        <taxon>Ostariophysi</taxon>
        <taxon>Cypriniformes</taxon>
        <taxon>Danionidae</taxon>
        <taxon>Danioninae</taxon>
        <taxon>Danionella</taxon>
    </lineage>
</organism>
<evidence type="ECO:0000256" key="8">
    <source>
        <dbReference type="ARBA" id="ARBA00022692"/>
    </source>
</evidence>
<dbReference type="FunFam" id="3.20.20.70:FF:000066">
    <property type="entry name" value="Dihydroorotate dehydrogenase (quinone), mitochondrial"/>
    <property type="match status" value="1"/>
</dbReference>
<dbReference type="GO" id="GO:0005743">
    <property type="term" value="C:mitochondrial inner membrane"/>
    <property type="evidence" value="ECO:0007669"/>
    <property type="project" value="UniProtKB-SubCell"/>
</dbReference>
<dbReference type="Pfam" id="PF01180">
    <property type="entry name" value="DHO_dh"/>
    <property type="match status" value="1"/>
</dbReference>
<evidence type="ECO:0000256" key="5">
    <source>
        <dbReference type="ARBA" id="ARBA00017599"/>
    </source>
</evidence>
<evidence type="ECO:0000256" key="15">
    <source>
        <dbReference type="ARBA" id="ARBA00033714"/>
    </source>
</evidence>
<evidence type="ECO:0000256" key="13">
    <source>
        <dbReference type="ARBA" id="ARBA00023128"/>
    </source>
</evidence>
<evidence type="ECO:0000256" key="1">
    <source>
        <dbReference type="ARBA" id="ARBA00004434"/>
    </source>
</evidence>
<evidence type="ECO:0000313" key="20">
    <source>
        <dbReference type="Proteomes" id="UP000316079"/>
    </source>
</evidence>
<dbReference type="PROSITE" id="PS00912">
    <property type="entry name" value="DHODEHASE_2"/>
    <property type="match status" value="1"/>
</dbReference>
<keyword evidence="13 17" id="KW-0496">Mitochondrion</keyword>